<evidence type="ECO:0000313" key="3">
    <source>
        <dbReference type="EMBL" id="HBK53464.1"/>
    </source>
</evidence>
<organism evidence="3 4">
    <name type="scientific">Syntrophomonas wolfei</name>
    <dbReference type="NCBI Taxonomy" id="863"/>
    <lineage>
        <taxon>Bacteria</taxon>
        <taxon>Bacillati</taxon>
        <taxon>Bacillota</taxon>
        <taxon>Clostridia</taxon>
        <taxon>Eubacteriales</taxon>
        <taxon>Syntrophomonadaceae</taxon>
        <taxon>Syntrophomonas</taxon>
    </lineage>
</organism>
<dbReference type="STRING" id="378794.GCA_001570625_01778"/>
<gene>
    <name evidence="3" type="ORF">DDZ44_05980</name>
</gene>
<evidence type="ECO:0000313" key="4">
    <source>
        <dbReference type="Proteomes" id="UP000263273"/>
    </source>
</evidence>
<keyword evidence="1" id="KW-0732">Signal</keyword>
<dbReference type="EMBL" id="DNZF01000131">
    <property type="protein sequence ID" value="HBK53464.1"/>
    <property type="molecule type" value="Genomic_DNA"/>
</dbReference>
<dbReference type="Proteomes" id="UP000263273">
    <property type="component" value="Unassembled WGS sequence"/>
</dbReference>
<evidence type="ECO:0000256" key="1">
    <source>
        <dbReference type="ARBA" id="ARBA00022729"/>
    </source>
</evidence>
<name>A0A354YW85_9FIRM</name>
<feature type="non-terminal residue" evidence="3">
    <location>
        <position position="269"/>
    </location>
</feature>
<dbReference type="Pfam" id="PF10342">
    <property type="entry name" value="Kre9_KNH"/>
    <property type="match status" value="1"/>
</dbReference>
<protein>
    <recommendedName>
        <fullName evidence="2">Yeast cell wall synthesis Kre9/Knh1-like N-terminal domain-containing protein</fullName>
    </recommendedName>
</protein>
<dbReference type="InterPro" id="IPR018466">
    <property type="entry name" value="Kre9/Knh1-like_N"/>
</dbReference>
<proteinExistence type="predicted"/>
<evidence type="ECO:0000259" key="2">
    <source>
        <dbReference type="Pfam" id="PF10342"/>
    </source>
</evidence>
<accession>A0A354YW85</accession>
<feature type="domain" description="Yeast cell wall synthesis Kre9/Knh1-like N-terminal" evidence="2">
    <location>
        <begin position="114"/>
        <end position="205"/>
    </location>
</feature>
<reference evidence="3 4" key="1">
    <citation type="journal article" date="2018" name="Nat. Biotechnol.">
        <title>A standardized bacterial taxonomy based on genome phylogeny substantially revises the tree of life.</title>
        <authorList>
            <person name="Parks D.H."/>
            <person name="Chuvochina M."/>
            <person name="Waite D.W."/>
            <person name="Rinke C."/>
            <person name="Skarshewski A."/>
            <person name="Chaumeil P.A."/>
            <person name="Hugenholtz P."/>
        </authorList>
    </citation>
    <scope>NUCLEOTIDE SEQUENCE [LARGE SCALE GENOMIC DNA]</scope>
    <source>
        <strain evidence="3">UBA10948</strain>
    </source>
</reference>
<dbReference type="AlphaFoldDB" id="A0A354YW85"/>
<sequence>MGNMPNVSSISITSPGEAANWAQRTNQTISWDYTGDPGETAIIELMQNDSVFTTIADSTANVSVGSNGSGSYTCPVPAVPEGNYKIRVTSVESSVYSATSPEFTITNPLAFIAPMASNAWCIGTTNNITWTHGDADIGSAVKLELLKNSSLVGDPAITSTQAGSNGTGSYAWTLPLTLEPGIDYQIRASSVDYPTIIATSANFTVTGNYTCSGNTLLGYNGPVSSLNSQGGNTGAVVVPIALGQTINGNIDTSDYFYDRGAFGIWQDEY</sequence>
<comment type="caution">
    <text evidence="3">The sequence shown here is derived from an EMBL/GenBank/DDBJ whole genome shotgun (WGS) entry which is preliminary data.</text>
</comment>